<protein>
    <submittedName>
        <fullName evidence="4">Alpha/beta hydrolase</fullName>
    </submittedName>
</protein>
<dbReference type="Proteomes" id="UP000245283">
    <property type="component" value="Unassembled WGS sequence"/>
</dbReference>
<name>A0A2V1K9G2_9ACTO</name>
<dbReference type="InterPro" id="IPR051601">
    <property type="entry name" value="Serine_prot/Carboxylest_S33"/>
</dbReference>
<keyword evidence="2 4" id="KW-0378">Hydrolase</keyword>
<reference evidence="5" key="1">
    <citation type="submission" date="2018-05" db="EMBL/GenBank/DDBJ databases">
        <authorList>
            <person name="Li Y."/>
        </authorList>
    </citation>
    <scope>NUCLEOTIDE SEQUENCE [LARGE SCALE GENOMIC DNA]</scope>
    <source>
        <strain evidence="5">sk1b4</strain>
    </source>
</reference>
<feature type="domain" description="AB hydrolase-1" evidence="3">
    <location>
        <begin position="60"/>
        <end position="211"/>
    </location>
</feature>
<dbReference type="RefSeq" id="WP_109092431.1">
    <property type="nucleotide sequence ID" value="NZ_QETB01000001.1"/>
</dbReference>
<comment type="similarity">
    <text evidence="1">Belongs to the peptidase S33 family.</text>
</comment>
<sequence length="453" mass="50633">MDTATYRIDGHTMYEHWLSVPLDYFSVISLLSPEQTSRMIPDRINVFAREYVRDGHEADPRLVFFQGGPGSAGPRMAPIGSWLDAALEHFRVVLIDERGTGNSHPVDAQALAEVRAPEAQAAYLSCFRQDSIVRDAEALRHELQGDEPWAALGQSFGGFTVTCYLSQAPEGLSEAYITAGLPSLTEHADEVYRLTYREMAKRNKQFFGRYPGDEDTAWYVASHLADVEEFLPTGERLTPARFREIGIVLGYSYGLEQLHFMLEDPVWSVGGQRRLRPQFLSRVGQLVSFADNPLYGLIHESIYAQRSTGPTAWSAQRVRSEFPEFTLPAPSAGASGEVDLRKQGMGFRFTGEHVYPWQTEQDPALSPLKEAAEILAFEQRWPELYSSAALAENTVPAAAWMYIDDVFVPYSLSHTTAEQIRGLKPLISNAYHHDGLRTGGPAMIEQLIKAVRA</sequence>
<dbReference type="EMBL" id="QETB01000001">
    <property type="protein sequence ID" value="PWF26930.1"/>
    <property type="molecule type" value="Genomic_DNA"/>
</dbReference>
<dbReference type="InterPro" id="IPR029058">
    <property type="entry name" value="AB_hydrolase_fold"/>
</dbReference>
<accession>A0A2V1K9G2</accession>
<dbReference type="GO" id="GO:0006508">
    <property type="term" value="P:proteolysis"/>
    <property type="evidence" value="ECO:0007669"/>
    <property type="project" value="InterPro"/>
</dbReference>
<dbReference type="Gene3D" id="3.40.50.1820">
    <property type="entry name" value="alpha/beta hydrolase"/>
    <property type="match status" value="1"/>
</dbReference>
<dbReference type="SUPFAM" id="SSF53474">
    <property type="entry name" value="alpha/beta-Hydrolases"/>
    <property type="match status" value="1"/>
</dbReference>
<evidence type="ECO:0000259" key="3">
    <source>
        <dbReference type="Pfam" id="PF00561"/>
    </source>
</evidence>
<dbReference type="GO" id="GO:0004177">
    <property type="term" value="F:aminopeptidase activity"/>
    <property type="evidence" value="ECO:0007669"/>
    <property type="project" value="UniProtKB-EC"/>
</dbReference>
<evidence type="ECO:0000313" key="4">
    <source>
        <dbReference type="EMBL" id="PWF26930.1"/>
    </source>
</evidence>
<dbReference type="InterPro" id="IPR000073">
    <property type="entry name" value="AB_hydrolase_1"/>
</dbReference>
<evidence type="ECO:0000313" key="5">
    <source>
        <dbReference type="Proteomes" id="UP000245283"/>
    </source>
</evidence>
<dbReference type="InterPro" id="IPR002410">
    <property type="entry name" value="Peptidase_S33"/>
</dbReference>
<dbReference type="AlphaFoldDB" id="A0A2V1K9G2"/>
<gene>
    <name evidence="4" type="ORF">DD236_00495</name>
</gene>
<dbReference type="Pfam" id="PF00561">
    <property type="entry name" value="Abhydrolase_1"/>
    <property type="match status" value="1"/>
</dbReference>
<proteinExistence type="inferred from homology"/>
<dbReference type="PANTHER" id="PTHR43248">
    <property type="entry name" value="2-SUCCINYL-6-HYDROXY-2,4-CYCLOHEXADIENE-1-CARBOXYLATE SYNTHASE"/>
    <property type="match status" value="1"/>
</dbReference>
<keyword evidence="5" id="KW-1185">Reference proteome</keyword>
<evidence type="ECO:0000256" key="2">
    <source>
        <dbReference type="ARBA" id="ARBA00022801"/>
    </source>
</evidence>
<dbReference type="OrthoDB" id="9796770at2"/>
<evidence type="ECO:0000256" key="1">
    <source>
        <dbReference type="ARBA" id="ARBA00010088"/>
    </source>
</evidence>
<dbReference type="PANTHER" id="PTHR43248:SF2">
    <property type="entry name" value="PROLYL AMINOPEPTIDASE"/>
    <property type="match status" value="1"/>
</dbReference>
<organism evidence="4 5">
    <name type="scientific">Ancrocorticia populi</name>
    <dbReference type="NCBI Taxonomy" id="2175228"/>
    <lineage>
        <taxon>Bacteria</taxon>
        <taxon>Bacillati</taxon>
        <taxon>Actinomycetota</taxon>
        <taxon>Actinomycetes</taxon>
        <taxon>Actinomycetales</taxon>
        <taxon>Actinomycetaceae</taxon>
        <taxon>Ancrocorticia</taxon>
    </lineage>
</organism>
<comment type="caution">
    <text evidence="4">The sequence shown here is derived from an EMBL/GenBank/DDBJ whole genome shotgun (WGS) entry which is preliminary data.</text>
</comment>
<dbReference type="PRINTS" id="PR00793">
    <property type="entry name" value="PROAMNOPTASE"/>
</dbReference>